<dbReference type="AlphaFoldDB" id="A0A414S0X2"/>
<keyword evidence="1" id="KW-1133">Transmembrane helix</keyword>
<feature type="transmembrane region" description="Helical" evidence="1">
    <location>
        <begin position="47"/>
        <end position="66"/>
    </location>
</feature>
<dbReference type="EMBL" id="QRHW01000015">
    <property type="protein sequence ID" value="RHG07372.1"/>
    <property type="molecule type" value="Genomic_DNA"/>
</dbReference>
<dbReference type="RefSeq" id="WP_118309720.1">
    <property type="nucleotide sequence ID" value="NZ_AP031429.1"/>
</dbReference>
<keyword evidence="1" id="KW-0812">Transmembrane</keyword>
<keyword evidence="1" id="KW-0472">Membrane</keyword>
<accession>A0A414S0X2</accession>
<protein>
    <submittedName>
        <fullName evidence="2">Uncharacterized protein</fullName>
    </submittedName>
</protein>
<dbReference type="Proteomes" id="UP000284112">
    <property type="component" value="Unassembled WGS sequence"/>
</dbReference>
<evidence type="ECO:0000313" key="2">
    <source>
        <dbReference type="EMBL" id="RHG07372.1"/>
    </source>
</evidence>
<sequence>MKNLLGEFNRKKFLMKLLLGIAFAIFGVCYGMASGRPFDEGKTIFEFFYAAEGLLYGHGIMASGFGGRNPYVGYDAWGRSQNAQTHMVSIIMFIIIGGLFGGILFLIDTGRFIYYTVVERKNIEF</sequence>
<organism evidence="2 3">
    <name type="scientific">Dorea longicatena</name>
    <dbReference type="NCBI Taxonomy" id="88431"/>
    <lineage>
        <taxon>Bacteria</taxon>
        <taxon>Bacillati</taxon>
        <taxon>Bacillota</taxon>
        <taxon>Clostridia</taxon>
        <taxon>Lachnospirales</taxon>
        <taxon>Lachnospiraceae</taxon>
        <taxon>Dorea</taxon>
    </lineage>
</organism>
<feature type="transmembrane region" description="Helical" evidence="1">
    <location>
        <begin position="87"/>
        <end position="107"/>
    </location>
</feature>
<name>A0A414S0X2_9FIRM</name>
<evidence type="ECO:0000313" key="3">
    <source>
        <dbReference type="Proteomes" id="UP000284112"/>
    </source>
</evidence>
<gene>
    <name evidence="2" type="ORF">DW641_09425</name>
</gene>
<proteinExistence type="predicted"/>
<comment type="caution">
    <text evidence="2">The sequence shown here is derived from an EMBL/GenBank/DDBJ whole genome shotgun (WGS) entry which is preliminary data.</text>
</comment>
<evidence type="ECO:0000256" key="1">
    <source>
        <dbReference type="SAM" id="Phobius"/>
    </source>
</evidence>
<reference evidence="2 3" key="1">
    <citation type="submission" date="2018-08" db="EMBL/GenBank/DDBJ databases">
        <title>A genome reference for cultivated species of the human gut microbiota.</title>
        <authorList>
            <person name="Zou Y."/>
            <person name="Xue W."/>
            <person name="Luo G."/>
        </authorList>
    </citation>
    <scope>NUCLEOTIDE SEQUENCE [LARGE SCALE GENOMIC DNA]</scope>
    <source>
        <strain evidence="2 3">AM23-13</strain>
    </source>
</reference>